<organism evidence="8 9">
    <name type="scientific">Rhodofomes roseus</name>
    <dbReference type="NCBI Taxonomy" id="34475"/>
    <lineage>
        <taxon>Eukaryota</taxon>
        <taxon>Fungi</taxon>
        <taxon>Dikarya</taxon>
        <taxon>Basidiomycota</taxon>
        <taxon>Agaricomycotina</taxon>
        <taxon>Agaricomycetes</taxon>
        <taxon>Polyporales</taxon>
        <taxon>Rhodofomes</taxon>
    </lineage>
</organism>
<evidence type="ECO:0000256" key="1">
    <source>
        <dbReference type="ARBA" id="ARBA00010699"/>
    </source>
</evidence>
<gene>
    <name evidence="8" type="ORF">EVJ58_g2565</name>
</gene>
<dbReference type="InterPro" id="IPR002376">
    <property type="entry name" value="Formyl_transf_N"/>
</dbReference>
<sequence>MLQSTVCTYYKEDEEAEGHATCWIQVCGGKGQASRRVSVPWNGVGARTYSQAPAHDPFKILYLGRDEFSCSVLEELLKAKDVWQELAIVTTPDTRVGRRGEELAVSPLKVFGQQLDLPVHFIPLGKGKDVLKTWQLPPPWSLQGATPSPSHIIVTASFGRILPNSVLDLFLPNRRLNVHPSLLPAYRGAAPIQHVILDGQKETGVCIVEMMERAKGLDAGAIWGQEQVAVPKDATYANLRDTLAPVGGRLLVSVLRDMLSGKATSKPQAEDPTTPRAPLINLEDAVIDFESMTAEQIARRSRAISHQRPVVTSLKNRRTLQLHSVTAVTDAADVLEEQLTTVGTAIYHRPTGSLLVRCASDTVLSVQKVKQQDRNLLAAREWWNGVRPGLRQVEGDTGPVLFLRPPVGPS</sequence>
<dbReference type="CDD" id="cd08646">
    <property type="entry name" value="FMT_core_Met-tRNA-FMT_N"/>
    <property type="match status" value="1"/>
</dbReference>
<evidence type="ECO:0000256" key="5">
    <source>
        <dbReference type="ARBA" id="ARBA00022917"/>
    </source>
</evidence>
<comment type="similarity">
    <text evidence="1">Belongs to the Fmt family.</text>
</comment>
<protein>
    <recommendedName>
        <fullName evidence="3">Methionyl-tRNA formyltransferase, mitochondrial</fullName>
        <ecNumber evidence="2">2.1.2.9</ecNumber>
    </recommendedName>
</protein>
<dbReference type="Gene3D" id="3.40.50.12230">
    <property type="match status" value="1"/>
</dbReference>
<feature type="domain" description="Formyl transferase C-terminal" evidence="7">
    <location>
        <begin position="280"/>
        <end position="386"/>
    </location>
</feature>
<evidence type="ECO:0000259" key="7">
    <source>
        <dbReference type="Pfam" id="PF02911"/>
    </source>
</evidence>
<evidence type="ECO:0000256" key="2">
    <source>
        <dbReference type="ARBA" id="ARBA00012261"/>
    </source>
</evidence>
<dbReference type="Pfam" id="PF02911">
    <property type="entry name" value="Formyl_trans_C"/>
    <property type="match status" value="1"/>
</dbReference>
<keyword evidence="4" id="KW-0808">Transferase</keyword>
<reference evidence="8 9" key="1">
    <citation type="submission" date="2019-01" db="EMBL/GenBank/DDBJ databases">
        <title>Genome sequencing of the rare red list fungi Fomitopsis rosea.</title>
        <authorList>
            <person name="Buettner E."/>
            <person name="Kellner H."/>
        </authorList>
    </citation>
    <scope>NUCLEOTIDE SEQUENCE [LARGE SCALE GENOMIC DNA]</scope>
    <source>
        <strain evidence="8 9">DSM 105464</strain>
    </source>
</reference>
<dbReference type="GO" id="GO:0004479">
    <property type="term" value="F:methionyl-tRNA formyltransferase activity"/>
    <property type="evidence" value="ECO:0007669"/>
    <property type="project" value="UniProtKB-EC"/>
</dbReference>
<dbReference type="STRING" id="34475.A0A4Y9YQ78"/>
<dbReference type="PANTHER" id="PTHR11138:SF5">
    <property type="entry name" value="METHIONYL-TRNA FORMYLTRANSFERASE, MITOCHONDRIAL"/>
    <property type="match status" value="1"/>
</dbReference>
<dbReference type="SUPFAM" id="SSF53328">
    <property type="entry name" value="Formyltransferase"/>
    <property type="match status" value="1"/>
</dbReference>
<keyword evidence="5" id="KW-0648">Protein biosynthesis</keyword>
<dbReference type="EMBL" id="SEKV01000096">
    <property type="protein sequence ID" value="TFY64525.1"/>
    <property type="molecule type" value="Genomic_DNA"/>
</dbReference>
<dbReference type="InterPro" id="IPR005793">
    <property type="entry name" value="Formyl_trans_C"/>
</dbReference>
<dbReference type="GO" id="GO:0005739">
    <property type="term" value="C:mitochondrion"/>
    <property type="evidence" value="ECO:0007669"/>
    <property type="project" value="TreeGrafter"/>
</dbReference>
<dbReference type="Pfam" id="PF00551">
    <property type="entry name" value="Formyl_trans_N"/>
    <property type="match status" value="1"/>
</dbReference>
<dbReference type="InterPro" id="IPR011034">
    <property type="entry name" value="Formyl_transferase-like_C_sf"/>
</dbReference>
<dbReference type="EC" id="2.1.2.9" evidence="2"/>
<evidence type="ECO:0000313" key="8">
    <source>
        <dbReference type="EMBL" id="TFY64525.1"/>
    </source>
</evidence>
<evidence type="ECO:0000256" key="4">
    <source>
        <dbReference type="ARBA" id="ARBA00022679"/>
    </source>
</evidence>
<proteinExistence type="inferred from homology"/>
<dbReference type="PANTHER" id="PTHR11138">
    <property type="entry name" value="METHIONYL-TRNA FORMYLTRANSFERASE"/>
    <property type="match status" value="1"/>
</dbReference>
<evidence type="ECO:0000256" key="3">
    <source>
        <dbReference type="ARBA" id="ARBA00014185"/>
    </source>
</evidence>
<dbReference type="SUPFAM" id="SSF50486">
    <property type="entry name" value="FMT C-terminal domain-like"/>
    <property type="match status" value="1"/>
</dbReference>
<dbReference type="AlphaFoldDB" id="A0A4Y9YQ78"/>
<accession>A0A4Y9YQ78</accession>
<dbReference type="Proteomes" id="UP000298390">
    <property type="component" value="Unassembled WGS sequence"/>
</dbReference>
<feature type="domain" description="Formyl transferase N-terminal" evidence="6">
    <location>
        <begin position="69"/>
        <end position="255"/>
    </location>
</feature>
<evidence type="ECO:0000259" key="6">
    <source>
        <dbReference type="Pfam" id="PF00551"/>
    </source>
</evidence>
<dbReference type="NCBIfam" id="TIGR00460">
    <property type="entry name" value="fmt"/>
    <property type="match status" value="1"/>
</dbReference>
<dbReference type="InterPro" id="IPR036477">
    <property type="entry name" value="Formyl_transf_N_sf"/>
</dbReference>
<dbReference type="InterPro" id="IPR005794">
    <property type="entry name" value="Fmt"/>
</dbReference>
<evidence type="ECO:0000313" key="9">
    <source>
        <dbReference type="Proteomes" id="UP000298390"/>
    </source>
</evidence>
<comment type="caution">
    <text evidence="8">The sequence shown here is derived from an EMBL/GenBank/DDBJ whole genome shotgun (WGS) entry which is preliminary data.</text>
</comment>
<dbReference type="InterPro" id="IPR041711">
    <property type="entry name" value="Met-tRNA-FMT_N"/>
</dbReference>
<name>A0A4Y9YQ78_9APHY</name>